<gene>
    <name evidence="1" type="ORF">C7476_10877</name>
</gene>
<dbReference type="EMBL" id="QPJM01000008">
    <property type="protein sequence ID" value="RCW82263.1"/>
    <property type="molecule type" value="Genomic_DNA"/>
</dbReference>
<proteinExistence type="predicted"/>
<evidence type="ECO:0000313" key="1">
    <source>
        <dbReference type="EMBL" id="RCW82263.1"/>
    </source>
</evidence>
<keyword evidence="2" id="KW-1185">Reference proteome</keyword>
<comment type="caution">
    <text evidence="1">The sequence shown here is derived from an EMBL/GenBank/DDBJ whole genome shotgun (WGS) entry which is preliminary data.</text>
</comment>
<protein>
    <recommendedName>
        <fullName evidence="3">Flagellar assembly protein FliH</fullName>
    </recommendedName>
</protein>
<accession>A0A368YPX5</accession>
<reference evidence="1 2" key="1">
    <citation type="submission" date="2018-07" db="EMBL/GenBank/DDBJ databases">
        <title>Genomic Encyclopedia of Type Strains, Phase III (KMG-III): the genomes of soil and plant-associated and newly described type strains.</title>
        <authorList>
            <person name="Whitman W."/>
        </authorList>
    </citation>
    <scope>NUCLEOTIDE SEQUENCE [LARGE SCALE GENOMIC DNA]</scope>
    <source>
        <strain evidence="1 2">31-25a</strain>
    </source>
</reference>
<name>A0A368YPX5_9HYPH</name>
<evidence type="ECO:0000313" key="2">
    <source>
        <dbReference type="Proteomes" id="UP000253324"/>
    </source>
</evidence>
<dbReference type="Proteomes" id="UP000253324">
    <property type="component" value="Unassembled WGS sequence"/>
</dbReference>
<dbReference type="RefSeq" id="WP_147274657.1">
    <property type="nucleotide sequence ID" value="NZ_QPJM01000008.1"/>
</dbReference>
<evidence type="ECO:0008006" key="3">
    <source>
        <dbReference type="Google" id="ProtNLM"/>
    </source>
</evidence>
<dbReference type="OrthoDB" id="8113838at2"/>
<organism evidence="1 2">
    <name type="scientific">Phyllobacterium bourgognense</name>
    <dbReference type="NCBI Taxonomy" id="314236"/>
    <lineage>
        <taxon>Bacteria</taxon>
        <taxon>Pseudomonadati</taxon>
        <taxon>Pseudomonadota</taxon>
        <taxon>Alphaproteobacteria</taxon>
        <taxon>Hyphomicrobiales</taxon>
        <taxon>Phyllobacteriaceae</taxon>
        <taxon>Phyllobacterium</taxon>
    </lineage>
</organism>
<sequence length="221" mass="24527">MVARSVASVLTDFTPKHVPAERVTVFAAVSRDRAELLAEIEEPSENVVELIDYELKIKEAFVAGRESGQAEAAVLFEAEKIRLEREFQDQLAAAEALFMQQTGTRMAVQINDGLAAISSDLSGSLAAVLTPFVEERLRQRAVEAFAHEVERMTKGFDAVSMEISGPSHLLDVLRIRPEIDPMRCTFRETGQSELSMKLDDAVVETRLGRLIDALRDISNEH</sequence>
<dbReference type="AlphaFoldDB" id="A0A368YPX5"/>